<organism evidence="13 14">
    <name type="scientific">Methanothermobacter defluvii</name>
    <dbReference type="NCBI Taxonomy" id="49339"/>
    <lineage>
        <taxon>Archaea</taxon>
        <taxon>Methanobacteriati</taxon>
        <taxon>Methanobacteriota</taxon>
        <taxon>Methanomada group</taxon>
        <taxon>Methanobacteria</taxon>
        <taxon>Methanobacteriales</taxon>
        <taxon>Methanobacteriaceae</taxon>
        <taxon>Methanothermobacter</taxon>
    </lineage>
</organism>
<dbReference type="Proteomes" id="UP000256864">
    <property type="component" value="Unassembled WGS sequence"/>
</dbReference>
<dbReference type="FunFam" id="3.40.50.880:FF:000003">
    <property type="entry name" value="Anthranilate synthase component II"/>
    <property type="match status" value="1"/>
</dbReference>
<dbReference type="InterPro" id="IPR029062">
    <property type="entry name" value="Class_I_gatase-like"/>
</dbReference>
<feature type="domain" description="Glutamine amidotransferase" evidence="12">
    <location>
        <begin position="5"/>
        <end position="194"/>
    </location>
</feature>
<dbReference type="InterPro" id="IPR006221">
    <property type="entry name" value="TrpG/PapA_dom"/>
</dbReference>
<evidence type="ECO:0000256" key="1">
    <source>
        <dbReference type="ARBA" id="ARBA00004873"/>
    </source>
</evidence>
<evidence type="ECO:0000256" key="5">
    <source>
        <dbReference type="ARBA" id="ARBA00022822"/>
    </source>
</evidence>
<dbReference type="GO" id="GO:0004049">
    <property type="term" value="F:anthranilate synthase activity"/>
    <property type="evidence" value="ECO:0007669"/>
    <property type="project" value="UniProtKB-EC"/>
</dbReference>
<evidence type="ECO:0000259" key="12">
    <source>
        <dbReference type="Pfam" id="PF00117"/>
    </source>
</evidence>
<dbReference type="EC" id="4.1.3.27" evidence="3"/>
<keyword evidence="7" id="KW-0057">Aromatic amino acid biosynthesis</keyword>
<proteinExistence type="predicted"/>
<name>A0A371NCR9_9EURY</name>
<accession>A0A371NCR9</accession>
<gene>
    <name evidence="13" type="ORF">C7452_1254</name>
</gene>
<evidence type="ECO:0000256" key="2">
    <source>
        <dbReference type="ARBA" id="ARBA00011575"/>
    </source>
</evidence>
<evidence type="ECO:0000313" key="13">
    <source>
        <dbReference type="EMBL" id="REE26294.1"/>
    </source>
</evidence>
<evidence type="ECO:0000256" key="6">
    <source>
        <dbReference type="ARBA" id="ARBA00022962"/>
    </source>
</evidence>
<dbReference type="SUPFAM" id="SSF52317">
    <property type="entry name" value="Class I glutamine amidotransferase-like"/>
    <property type="match status" value="1"/>
</dbReference>
<dbReference type="PANTHER" id="PTHR43418:SF4">
    <property type="entry name" value="MULTIFUNCTIONAL TRYPTOPHAN BIOSYNTHESIS PROTEIN"/>
    <property type="match status" value="1"/>
</dbReference>
<dbReference type="GO" id="GO:0005829">
    <property type="term" value="C:cytosol"/>
    <property type="evidence" value="ECO:0007669"/>
    <property type="project" value="TreeGrafter"/>
</dbReference>
<dbReference type="RefSeq" id="WP_115892601.1">
    <property type="nucleotide sequence ID" value="NZ_QREL01000002.1"/>
</dbReference>
<dbReference type="NCBIfam" id="TIGR00566">
    <property type="entry name" value="trpG_papA"/>
    <property type="match status" value="1"/>
</dbReference>
<reference evidence="13 14" key="1">
    <citation type="submission" date="2018-07" db="EMBL/GenBank/DDBJ databases">
        <title>Genomic Encyclopedia of Type Strains, Phase IV (KMG-IV): sequencing the most valuable type-strain genomes for metagenomic binning, comparative biology and taxonomic classification.</title>
        <authorList>
            <person name="Goeker M."/>
        </authorList>
    </citation>
    <scope>NUCLEOTIDE SEQUENCE [LARGE SCALE GENOMIC DNA]</scope>
    <source>
        <strain evidence="13 14">DSM 7466</strain>
    </source>
</reference>
<dbReference type="InterPro" id="IPR017926">
    <property type="entry name" value="GATASE"/>
</dbReference>
<dbReference type="PRINTS" id="PR00099">
    <property type="entry name" value="CPSGATASE"/>
</dbReference>
<evidence type="ECO:0000256" key="10">
    <source>
        <dbReference type="ARBA" id="ARBA00047683"/>
    </source>
</evidence>
<dbReference type="InterPro" id="IPR050472">
    <property type="entry name" value="Anth_synth/Amidotransfase"/>
</dbReference>
<dbReference type="GO" id="GO:0000162">
    <property type="term" value="P:L-tryptophan biosynthetic process"/>
    <property type="evidence" value="ECO:0007669"/>
    <property type="project" value="UniProtKB-KW"/>
</dbReference>
<dbReference type="Gene3D" id="3.40.50.880">
    <property type="match status" value="1"/>
</dbReference>
<keyword evidence="5" id="KW-0822">Tryptophan biosynthesis</keyword>
<evidence type="ECO:0000256" key="3">
    <source>
        <dbReference type="ARBA" id="ARBA00012266"/>
    </source>
</evidence>
<comment type="catalytic activity">
    <reaction evidence="10">
        <text>chorismate + L-glutamine = anthranilate + pyruvate + L-glutamate + H(+)</text>
        <dbReference type="Rhea" id="RHEA:21732"/>
        <dbReference type="ChEBI" id="CHEBI:15361"/>
        <dbReference type="ChEBI" id="CHEBI:15378"/>
        <dbReference type="ChEBI" id="CHEBI:16567"/>
        <dbReference type="ChEBI" id="CHEBI:29748"/>
        <dbReference type="ChEBI" id="CHEBI:29985"/>
        <dbReference type="ChEBI" id="CHEBI:58359"/>
        <dbReference type="EC" id="4.1.3.27"/>
    </reaction>
</comment>
<dbReference type="CDD" id="cd01743">
    <property type="entry name" value="GATase1_Anthranilate_Synthase"/>
    <property type="match status" value="1"/>
</dbReference>
<protein>
    <recommendedName>
        <fullName evidence="3">anthranilate synthase</fullName>
        <ecNumber evidence="3">4.1.3.27</ecNumber>
    </recommendedName>
    <alternativeName>
        <fullName evidence="11">Anthranilate synthase, GATase component</fullName>
    </alternativeName>
</protein>
<keyword evidence="8" id="KW-0456">Lyase</keyword>
<keyword evidence="4" id="KW-0028">Amino-acid biosynthesis</keyword>
<evidence type="ECO:0000256" key="4">
    <source>
        <dbReference type="ARBA" id="ARBA00022605"/>
    </source>
</evidence>
<dbReference type="PRINTS" id="PR00097">
    <property type="entry name" value="ANTSNTHASEII"/>
</dbReference>
<keyword evidence="6" id="KW-0315">Glutamine amidotransferase</keyword>
<comment type="pathway">
    <text evidence="1">Amino-acid biosynthesis; L-tryptophan biosynthesis; L-tryptophan from chorismate: step 1/5.</text>
</comment>
<comment type="function">
    <text evidence="9">Part of a heterotetrameric complex that catalyzes the two-step biosynthesis of anthranilate, an intermediate in the biosynthesis of L-tryptophan. In the first step, the glutamine-binding beta subunit (TrpG) of anthranilate synthase (AS) provides the glutamine amidotransferase activity which generates ammonia as a substrate that, along with chorismate, is used in the second step, catalyzed by the large alpha subunit of AS (TrpE) to produce anthranilate. In the absence of TrpG, TrpE can synthesize anthranilate directly from chorismate and high concentrations of ammonia.</text>
</comment>
<evidence type="ECO:0000313" key="14">
    <source>
        <dbReference type="Proteomes" id="UP000256864"/>
    </source>
</evidence>
<dbReference type="PRINTS" id="PR00096">
    <property type="entry name" value="GATASE"/>
</dbReference>
<comment type="subunit">
    <text evidence="2">Heterotetramer consisting of two non-identical subunits: a beta subunit (TrpG) and a large alpha subunit (TrpE).</text>
</comment>
<dbReference type="PANTHER" id="PTHR43418">
    <property type="entry name" value="MULTIFUNCTIONAL TRYPTOPHAN BIOSYNTHESIS PROTEIN-RELATED"/>
    <property type="match status" value="1"/>
</dbReference>
<evidence type="ECO:0000256" key="9">
    <source>
        <dbReference type="ARBA" id="ARBA00025634"/>
    </source>
</evidence>
<evidence type="ECO:0000256" key="7">
    <source>
        <dbReference type="ARBA" id="ARBA00023141"/>
    </source>
</evidence>
<dbReference type="EMBL" id="QREL01000002">
    <property type="protein sequence ID" value="REE26294.1"/>
    <property type="molecule type" value="Genomic_DNA"/>
</dbReference>
<evidence type="ECO:0000256" key="8">
    <source>
        <dbReference type="ARBA" id="ARBA00023239"/>
    </source>
</evidence>
<evidence type="ECO:0000256" key="11">
    <source>
        <dbReference type="ARBA" id="ARBA00079115"/>
    </source>
</evidence>
<dbReference type="Pfam" id="PF00117">
    <property type="entry name" value="GATase"/>
    <property type="match status" value="1"/>
</dbReference>
<comment type="caution">
    <text evidence="13">The sequence shown here is derived from an EMBL/GenBank/DDBJ whole genome shotgun (WGS) entry which is preliminary data.</text>
</comment>
<dbReference type="PROSITE" id="PS51273">
    <property type="entry name" value="GATASE_TYPE_1"/>
    <property type="match status" value="1"/>
</dbReference>
<dbReference type="AlphaFoldDB" id="A0A371NCR9"/>
<keyword evidence="14" id="KW-1185">Reference proteome</keyword>
<sequence>MVVILIIDNYDSFTHNLYQLAGEILRDEGMDEEIMVLRNDEARISDLRALDPEKIIISPGPGNPSRRSDFGVCMDVIGEFRDRPLMGVCLGHQGIFHAFGGRVDQGEPVHGKIVEVFHDGSELFRDVPNPFRATRYHSLVCRPEDTPADIEVTAVTSDEIIMAIKHREYPVYGLQFHPESAGTPSGRTVIRNFLRM</sequence>